<gene>
    <name evidence="2" type="ORF">XNOV1_A012837</name>
</gene>
<organism evidence="2 3">
    <name type="scientific">Xyrichtys novacula</name>
    <name type="common">Pearly razorfish</name>
    <name type="synonym">Hemipteronotus novacula</name>
    <dbReference type="NCBI Taxonomy" id="13765"/>
    <lineage>
        <taxon>Eukaryota</taxon>
        <taxon>Metazoa</taxon>
        <taxon>Chordata</taxon>
        <taxon>Craniata</taxon>
        <taxon>Vertebrata</taxon>
        <taxon>Euteleostomi</taxon>
        <taxon>Actinopterygii</taxon>
        <taxon>Neopterygii</taxon>
        <taxon>Teleostei</taxon>
        <taxon>Neoteleostei</taxon>
        <taxon>Acanthomorphata</taxon>
        <taxon>Eupercaria</taxon>
        <taxon>Labriformes</taxon>
        <taxon>Labridae</taxon>
        <taxon>Xyrichtys</taxon>
    </lineage>
</organism>
<evidence type="ECO:0000256" key="1">
    <source>
        <dbReference type="SAM" id="MobiDB-lite"/>
    </source>
</evidence>
<proteinExistence type="predicted"/>
<feature type="region of interest" description="Disordered" evidence="1">
    <location>
        <begin position="99"/>
        <end position="138"/>
    </location>
</feature>
<dbReference type="Proteomes" id="UP001178508">
    <property type="component" value="Chromosome 2"/>
</dbReference>
<evidence type="ECO:0000313" key="3">
    <source>
        <dbReference type="Proteomes" id="UP001178508"/>
    </source>
</evidence>
<keyword evidence="3" id="KW-1185">Reference proteome</keyword>
<sequence length="160" mass="18431">MCVQFPRDVLESKMALIFVKIKKKLKKRDKTLGVFPLLRPKRSVESAARRTRLTGYSAWKHRKLIGTGGRHRRTTLVRDEGSTRCDFYVLLASLIMGGEQSHAREEKEEETEKQQEPANTQRSESTEDSAEDTLGELPQCQMGSRKVDNMCFMISCTNWY</sequence>
<name>A0AAV1ESW3_XYRNO</name>
<feature type="compositionally biased region" description="Basic and acidic residues" evidence="1">
    <location>
        <begin position="101"/>
        <end position="115"/>
    </location>
</feature>
<dbReference type="AlphaFoldDB" id="A0AAV1ESW3"/>
<evidence type="ECO:0000313" key="2">
    <source>
        <dbReference type="EMBL" id="CAJ1051888.1"/>
    </source>
</evidence>
<accession>A0AAV1ESW3</accession>
<protein>
    <submittedName>
        <fullName evidence="2">Uncharacterized protein</fullName>
    </submittedName>
</protein>
<dbReference type="EMBL" id="OY660865">
    <property type="protein sequence ID" value="CAJ1051888.1"/>
    <property type="molecule type" value="Genomic_DNA"/>
</dbReference>
<reference evidence="2" key="1">
    <citation type="submission" date="2023-08" db="EMBL/GenBank/DDBJ databases">
        <authorList>
            <person name="Alioto T."/>
            <person name="Alioto T."/>
            <person name="Gomez Garrido J."/>
        </authorList>
    </citation>
    <scope>NUCLEOTIDE SEQUENCE</scope>
</reference>